<comment type="subcellular location">
    <subcellularLocation>
        <location evidence="1">Plastid</location>
        <location evidence="1">Chloroplast membrane</location>
        <topology evidence="1">Multi-pass membrane protein</topology>
    </subcellularLocation>
</comment>
<organism evidence="13 14">
    <name type="scientific">Dillenia turbinata</name>
    <dbReference type="NCBI Taxonomy" id="194707"/>
    <lineage>
        <taxon>Eukaryota</taxon>
        <taxon>Viridiplantae</taxon>
        <taxon>Streptophyta</taxon>
        <taxon>Embryophyta</taxon>
        <taxon>Tracheophyta</taxon>
        <taxon>Spermatophyta</taxon>
        <taxon>Magnoliopsida</taxon>
        <taxon>eudicotyledons</taxon>
        <taxon>Gunneridae</taxon>
        <taxon>Pentapetalae</taxon>
        <taxon>Dilleniales</taxon>
        <taxon>Dilleniaceae</taxon>
        <taxon>Dillenia</taxon>
    </lineage>
</organism>
<dbReference type="InterPro" id="IPR044838">
    <property type="entry name" value="EGY1-like"/>
</dbReference>
<reference evidence="13 14" key="1">
    <citation type="submission" date="2023-12" db="EMBL/GenBank/DDBJ databases">
        <title>A high-quality genome assembly for Dillenia turbinata (Dilleniales).</title>
        <authorList>
            <person name="Chanderbali A."/>
        </authorList>
    </citation>
    <scope>NUCLEOTIDE SEQUENCE [LARGE SCALE GENOMIC DNA]</scope>
    <source>
        <strain evidence="13">LSX21</strain>
        <tissue evidence="13">Leaf</tissue>
    </source>
</reference>
<evidence type="ECO:0000256" key="2">
    <source>
        <dbReference type="ARBA" id="ARBA00007931"/>
    </source>
</evidence>
<evidence type="ECO:0000256" key="9">
    <source>
        <dbReference type="ARBA" id="ARBA00022989"/>
    </source>
</evidence>
<evidence type="ECO:0000256" key="10">
    <source>
        <dbReference type="ARBA" id="ARBA00023049"/>
    </source>
</evidence>
<feature type="compositionally biased region" description="Low complexity" evidence="12">
    <location>
        <begin position="81"/>
        <end position="92"/>
    </location>
</feature>
<comment type="similarity">
    <text evidence="2">Belongs to the peptidase M50B family.</text>
</comment>
<evidence type="ECO:0000256" key="1">
    <source>
        <dbReference type="ARBA" id="ARBA00004508"/>
    </source>
</evidence>
<evidence type="ECO:0000256" key="3">
    <source>
        <dbReference type="ARBA" id="ARBA00022528"/>
    </source>
</evidence>
<dbReference type="PANTHER" id="PTHR31412:SF5">
    <property type="entry name" value="ZINC METALLOPROTEASE EGY2, CHLOROPLASTIC-RELATED"/>
    <property type="match status" value="1"/>
</dbReference>
<evidence type="ECO:0000256" key="6">
    <source>
        <dbReference type="ARBA" id="ARBA00022692"/>
    </source>
</evidence>
<name>A0AAN8VL96_9MAGN</name>
<evidence type="ECO:0000256" key="4">
    <source>
        <dbReference type="ARBA" id="ARBA00022640"/>
    </source>
</evidence>
<evidence type="ECO:0000256" key="11">
    <source>
        <dbReference type="ARBA" id="ARBA00023136"/>
    </source>
</evidence>
<sequence length="285" mass="31706">MSFSAALRFDVFALSHCSSCCDLHLLPYIDRRKRFLWSTLNTCKFSIVKLGIMKRREFTCRVSEMETEPESNDEKNLEQLDSQTTAQDQDKAQTVQINALESNNLAPGDMEDGNNLEVASGSPLPGVKGGVLFRGNLRGKAAKSYEKITNRIQDMAGLFLKLAQLLMQGKFGDEYKLFLLISHKDDKPVAVVFPRKTLQPERTAKLLLGDAPKEGTPISVNPLVIWAWLGLLVNAIHSIPAGELDGGRIDFALWGRKVFRNAISECSIHRCWGTLAACYARETGT</sequence>
<keyword evidence="7" id="KW-0378">Hydrolase</keyword>
<dbReference type="AlphaFoldDB" id="A0AAN8VL96"/>
<keyword evidence="5" id="KW-0645">Protease</keyword>
<keyword evidence="9" id="KW-1133">Transmembrane helix</keyword>
<keyword evidence="11" id="KW-0472">Membrane</keyword>
<accession>A0AAN8VL96</accession>
<gene>
    <name evidence="13" type="ORF">RJ641_005662</name>
</gene>
<keyword evidence="14" id="KW-1185">Reference proteome</keyword>
<evidence type="ECO:0000256" key="8">
    <source>
        <dbReference type="ARBA" id="ARBA00022946"/>
    </source>
</evidence>
<keyword evidence="8" id="KW-0809">Transit peptide</keyword>
<keyword evidence="4" id="KW-0934">Plastid</keyword>
<evidence type="ECO:0000256" key="5">
    <source>
        <dbReference type="ARBA" id="ARBA00022670"/>
    </source>
</evidence>
<dbReference type="PANTHER" id="PTHR31412">
    <property type="entry name" value="ZINC METALLOPROTEASE EGY1"/>
    <property type="match status" value="1"/>
</dbReference>
<dbReference type="GO" id="GO:0008237">
    <property type="term" value="F:metallopeptidase activity"/>
    <property type="evidence" value="ECO:0007669"/>
    <property type="project" value="UniProtKB-KW"/>
</dbReference>
<feature type="region of interest" description="Disordered" evidence="12">
    <location>
        <begin position="63"/>
        <end position="92"/>
    </location>
</feature>
<dbReference type="Proteomes" id="UP001370490">
    <property type="component" value="Unassembled WGS sequence"/>
</dbReference>
<evidence type="ECO:0000313" key="14">
    <source>
        <dbReference type="Proteomes" id="UP001370490"/>
    </source>
</evidence>
<proteinExistence type="inferred from homology"/>
<comment type="caution">
    <text evidence="13">The sequence shown here is derived from an EMBL/GenBank/DDBJ whole genome shotgun (WGS) entry which is preliminary data.</text>
</comment>
<feature type="non-terminal residue" evidence="13">
    <location>
        <position position="285"/>
    </location>
</feature>
<evidence type="ECO:0000256" key="12">
    <source>
        <dbReference type="SAM" id="MobiDB-lite"/>
    </source>
</evidence>
<dbReference type="GO" id="GO:0031969">
    <property type="term" value="C:chloroplast membrane"/>
    <property type="evidence" value="ECO:0007669"/>
    <property type="project" value="UniProtKB-SubCell"/>
</dbReference>
<keyword evidence="6" id="KW-0812">Transmembrane</keyword>
<keyword evidence="10" id="KW-0482">Metalloprotease</keyword>
<protein>
    <submittedName>
        <fullName evidence="13">Uncharacterized protein</fullName>
    </submittedName>
</protein>
<evidence type="ECO:0000313" key="13">
    <source>
        <dbReference type="EMBL" id="KAK6929457.1"/>
    </source>
</evidence>
<evidence type="ECO:0000256" key="7">
    <source>
        <dbReference type="ARBA" id="ARBA00022801"/>
    </source>
</evidence>
<keyword evidence="3" id="KW-0150">Chloroplast</keyword>
<dbReference type="EMBL" id="JBAMMX010000013">
    <property type="protein sequence ID" value="KAK6929457.1"/>
    <property type="molecule type" value="Genomic_DNA"/>
</dbReference>
<dbReference type="GO" id="GO:0006508">
    <property type="term" value="P:proteolysis"/>
    <property type="evidence" value="ECO:0007669"/>
    <property type="project" value="UniProtKB-KW"/>
</dbReference>